<keyword evidence="6 7" id="KW-0368">Histidine biosynthesis</keyword>
<dbReference type="UniPathway" id="UPA00031">
    <property type="reaction ID" value="UER00012"/>
</dbReference>
<keyword evidence="3 7" id="KW-0032">Aminotransferase</keyword>
<comment type="cofactor">
    <cofactor evidence="1 7">
        <name>pyridoxal 5'-phosphate</name>
        <dbReference type="ChEBI" id="CHEBI:597326"/>
    </cofactor>
</comment>
<dbReference type="InterPro" id="IPR015421">
    <property type="entry name" value="PyrdxlP-dep_Trfase_major"/>
</dbReference>
<evidence type="ECO:0000256" key="1">
    <source>
        <dbReference type="ARBA" id="ARBA00001933"/>
    </source>
</evidence>
<evidence type="ECO:0000259" key="9">
    <source>
        <dbReference type="Pfam" id="PF00155"/>
    </source>
</evidence>
<dbReference type="Pfam" id="PF00155">
    <property type="entry name" value="Aminotran_1_2"/>
    <property type="match status" value="1"/>
</dbReference>
<dbReference type="InterPro" id="IPR015424">
    <property type="entry name" value="PyrdxlP-dep_Trfase"/>
</dbReference>
<dbReference type="PANTHER" id="PTHR43643">
    <property type="entry name" value="HISTIDINOL-PHOSPHATE AMINOTRANSFERASE 2"/>
    <property type="match status" value="1"/>
</dbReference>
<keyword evidence="5 7" id="KW-0663">Pyridoxal phosphate</keyword>
<protein>
    <recommendedName>
        <fullName evidence="7">Histidinol-phosphate aminotransferase</fullName>
        <ecNumber evidence="7">2.6.1.9</ecNumber>
    </recommendedName>
    <alternativeName>
        <fullName evidence="7">Imidazole acetol-phosphate transaminase</fullName>
    </alternativeName>
</protein>
<dbReference type="Proteomes" id="UP000187550">
    <property type="component" value="Unassembled WGS sequence"/>
</dbReference>
<evidence type="ECO:0000313" key="10">
    <source>
        <dbReference type="EMBL" id="SIT71159.1"/>
    </source>
</evidence>
<dbReference type="GO" id="GO:0004400">
    <property type="term" value="F:histidinol-phosphate transaminase activity"/>
    <property type="evidence" value="ECO:0007669"/>
    <property type="project" value="UniProtKB-UniRule"/>
</dbReference>
<organism evidence="10 11">
    <name type="scientific">Edaphobacillus lindanitolerans</name>
    <dbReference type="NCBI Taxonomy" id="550447"/>
    <lineage>
        <taxon>Bacteria</taxon>
        <taxon>Bacillati</taxon>
        <taxon>Bacillota</taxon>
        <taxon>Bacilli</taxon>
        <taxon>Bacillales</taxon>
        <taxon>Bacillaceae</taxon>
        <taxon>Edaphobacillus</taxon>
    </lineage>
</organism>
<comment type="pathway">
    <text evidence="7">Amino-acid biosynthesis; L-histidine biosynthesis; L-histidine from 5-phospho-alpha-D-ribose 1-diphosphate: step 7/9.</text>
</comment>
<dbReference type="STRING" id="550447.SAMN05428946_0691"/>
<sequence>MSRLWSEMTRRTEPYVPGEQSGHTGIIKLNTNENPYPPSPKVTEAIQEEVSRLHLYPSPTADGLRRAIAETEDLTEDHVFVANGSDEVLAFSFMAFFDPGRLIRFPDITYSFYPVYAKLFGIPYKEVPLRDDFTLDIAGFEQSEGGIILPNPNAPTGIYEPLDGIRKILEANPGRVVIIDEAYIDFAGPSAAGLISEYDHLLVTRTTSKSRSLAGLRVGYALGRPELIEGLVRIKDSFNSYTLDRLSQSGAEAAFRDAAYFREMTDKVLLTRSRSADRLGKLGFRILPSSANFLFCRHPGMAAEQLYSELKERGILVRHFSRPRISDYLRITVGTDGQMDQLIGVLHEVLAE</sequence>
<dbReference type="PANTHER" id="PTHR43643:SF3">
    <property type="entry name" value="HISTIDINOL-PHOSPHATE AMINOTRANSFERASE"/>
    <property type="match status" value="1"/>
</dbReference>
<dbReference type="NCBIfam" id="TIGR01141">
    <property type="entry name" value="hisC"/>
    <property type="match status" value="1"/>
</dbReference>
<evidence type="ECO:0000256" key="3">
    <source>
        <dbReference type="ARBA" id="ARBA00022576"/>
    </source>
</evidence>
<reference evidence="11" key="1">
    <citation type="submission" date="2017-01" db="EMBL/GenBank/DDBJ databases">
        <authorList>
            <person name="Varghese N."/>
            <person name="Submissions S."/>
        </authorList>
    </citation>
    <scope>NUCLEOTIDE SEQUENCE [LARGE SCALE GENOMIC DNA]</scope>
    <source>
        <strain evidence="11">MNA4</strain>
    </source>
</reference>
<dbReference type="EC" id="2.6.1.9" evidence="7"/>
<dbReference type="InterPro" id="IPR050106">
    <property type="entry name" value="HistidinolP_aminotransfase"/>
</dbReference>
<dbReference type="EMBL" id="FTPL01000001">
    <property type="protein sequence ID" value="SIT71159.1"/>
    <property type="molecule type" value="Genomic_DNA"/>
</dbReference>
<accession>A0A1U7PK79</accession>
<comment type="subunit">
    <text evidence="2 7">Homodimer.</text>
</comment>
<evidence type="ECO:0000256" key="2">
    <source>
        <dbReference type="ARBA" id="ARBA00011738"/>
    </source>
</evidence>
<dbReference type="InterPro" id="IPR005861">
    <property type="entry name" value="HisP_aminotrans"/>
</dbReference>
<dbReference type="InterPro" id="IPR015422">
    <property type="entry name" value="PyrdxlP-dep_Trfase_small"/>
</dbReference>
<evidence type="ECO:0000256" key="6">
    <source>
        <dbReference type="ARBA" id="ARBA00023102"/>
    </source>
</evidence>
<dbReference type="Gene3D" id="3.40.640.10">
    <property type="entry name" value="Type I PLP-dependent aspartate aminotransferase-like (Major domain)"/>
    <property type="match status" value="1"/>
</dbReference>
<dbReference type="InterPro" id="IPR004839">
    <property type="entry name" value="Aminotransferase_I/II_large"/>
</dbReference>
<evidence type="ECO:0000313" key="11">
    <source>
        <dbReference type="Proteomes" id="UP000187550"/>
    </source>
</evidence>
<evidence type="ECO:0000256" key="5">
    <source>
        <dbReference type="ARBA" id="ARBA00022898"/>
    </source>
</evidence>
<feature type="modified residue" description="N6-(pyridoxal phosphate)lysine" evidence="7">
    <location>
        <position position="209"/>
    </location>
</feature>
<dbReference type="GO" id="GO:0030170">
    <property type="term" value="F:pyridoxal phosphate binding"/>
    <property type="evidence" value="ECO:0007669"/>
    <property type="project" value="InterPro"/>
</dbReference>
<evidence type="ECO:0000256" key="4">
    <source>
        <dbReference type="ARBA" id="ARBA00022679"/>
    </source>
</evidence>
<dbReference type="AlphaFoldDB" id="A0A1U7PK79"/>
<dbReference type="CDD" id="cd00609">
    <property type="entry name" value="AAT_like"/>
    <property type="match status" value="1"/>
</dbReference>
<keyword evidence="4 7" id="KW-0808">Transferase</keyword>
<dbReference type="Gene3D" id="3.90.1150.10">
    <property type="entry name" value="Aspartate Aminotransferase, domain 1"/>
    <property type="match status" value="1"/>
</dbReference>
<dbReference type="RefSeq" id="WP_076756948.1">
    <property type="nucleotide sequence ID" value="NZ_FTPL01000001.1"/>
</dbReference>
<feature type="domain" description="Aminotransferase class I/classII large" evidence="9">
    <location>
        <begin position="25"/>
        <end position="345"/>
    </location>
</feature>
<dbReference type="SUPFAM" id="SSF53383">
    <property type="entry name" value="PLP-dependent transferases"/>
    <property type="match status" value="1"/>
</dbReference>
<dbReference type="GO" id="GO:0000105">
    <property type="term" value="P:L-histidine biosynthetic process"/>
    <property type="evidence" value="ECO:0007669"/>
    <property type="project" value="UniProtKB-UniRule"/>
</dbReference>
<evidence type="ECO:0000256" key="8">
    <source>
        <dbReference type="SAM" id="MobiDB-lite"/>
    </source>
</evidence>
<comment type="catalytic activity">
    <reaction evidence="7">
        <text>L-histidinol phosphate + 2-oxoglutarate = 3-(imidazol-4-yl)-2-oxopropyl phosphate + L-glutamate</text>
        <dbReference type="Rhea" id="RHEA:23744"/>
        <dbReference type="ChEBI" id="CHEBI:16810"/>
        <dbReference type="ChEBI" id="CHEBI:29985"/>
        <dbReference type="ChEBI" id="CHEBI:57766"/>
        <dbReference type="ChEBI" id="CHEBI:57980"/>
        <dbReference type="EC" id="2.6.1.9"/>
    </reaction>
</comment>
<name>A0A1U7PK79_9BACI</name>
<keyword evidence="11" id="KW-1185">Reference proteome</keyword>
<feature type="region of interest" description="Disordered" evidence="8">
    <location>
        <begin position="1"/>
        <end position="23"/>
    </location>
</feature>
<comment type="similarity">
    <text evidence="7">Belongs to the class-II pyridoxal-phosphate-dependent aminotransferase family. Histidinol-phosphate aminotransferase subfamily.</text>
</comment>
<dbReference type="HAMAP" id="MF_01023">
    <property type="entry name" value="HisC_aminotrans_2"/>
    <property type="match status" value="1"/>
</dbReference>
<proteinExistence type="inferred from homology"/>
<keyword evidence="7" id="KW-0028">Amino-acid biosynthesis</keyword>
<gene>
    <name evidence="7" type="primary">hisC</name>
    <name evidence="10" type="ORF">SAMN05428946_0691</name>
</gene>
<dbReference type="OrthoDB" id="9813612at2"/>
<evidence type="ECO:0000256" key="7">
    <source>
        <dbReference type="HAMAP-Rule" id="MF_01023"/>
    </source>
</evidence>